<protein>
    <submittedName>
        <fullName evidence="7">Amino acid/amide ABC transporter substrate-binding protein (HAAT family)</fullName>
    </submittedName>
</protein>
<keyword evidence="8" id="KW-1185">Reference proteome</keyword>
<dbReference type="EMBL" id="QQAV01000001">
    <property type="protein sequence ID" value="RDI28657.1"/>
    <property type="molecule type" value="Genomic_DNA"/>
</dbReference>
<dbReference type="InterPro" id="IPR006311">
    <property type="entry name" value="TAT_signal"/>
</dbReference>
<organism evidence="7 8">
    <name type="scientific">Pseudacidovorax intermedius</name>
    <dbReference type="NCBI Taxonomy" id="433924"/>
    <lineage>
        <taxon>Bacteria</taxon>
        <taxon>Pseudomonadati</taxon>
        <taxon>Pseudomonadota</taxon>
        <taxon>Betaproteobacteria</taxon>
        <taxon>Burkholderiales</taxon>
        <taxon>Comamonadaceae</taxon>
        <taxon>Pseudacidovorax</taxon>
    </lineage>
</organism>
<dbReference type="PROSITE" id="PS51318">
    <property type="entry name" value="TAT"/>
    <property type="match status" value="1"/>
</dbReference>
<dbReference type="PANTHER" id="PTHR30483:SF6">
    <property type="entry name" value="PERIPLASMIC BINDING PROTEIN OF ABC TRANSPORTER FOR NATURAL AMINO ACIDS"/>
    <property type="match status" value="1"/>
</dbReference>
<evidence type="ECO:0000256" key="4">
    <source>
        <dbReference type="ARBA" id="ARBA00022970"/>
    </source>
</evidence>
<accession>A0A370FLU2</accession>
<dbReference type="OrthoDB" id="9783240at2"/>
<evidence type="ECO:0000259" key="6">
    <source>
        <dbReference type="Pfam" id="PF13458"/>
    </source>
</evidence>
<dbReference type="Pfam" id="PF13458">
    <property type="entry name" value="Peripla_BP_6"/>
    <property type="match status" value="1"/>
</dbReference>
<comment type="similarity">
    <text evidence="1">Belongs to the leucine-binding protein family.</text>
</comment>
<dbReference type="PRINTS" id="PR00337">
    <property type="entry name" value="LEUILEVALBP"/>
</dbReference>
<gene>
    <name evidence="7" type="ORF">DFR41_101413</name>
</gene>
<keyword evidence="4" id="KW-0029">Amino-acid transport</keyword>
<dbReference type="CDD" id="cd19989">
    <property type="entry name" value="PBP1_SBP-like"/>
    <property type="match status" value="1"/>
</dbReference>
<dbReference type="AlphaFoldDB" id="A0A370FLU2"/>
<reference evidence="7 8" key="1">
    <citation type="submission" date="2018-07" db="EMBL/GenBank/DDBJ databases">
        <title>Genomic Encyclopedia of Type Strains, Phase IV (KMG-IV): sequencing the most valuable type-strain genomes for metagenomic binning, comparative biology and taxonomic classification.</title>
        <authorList>
            <person name="Goeker M."/>
        </authorList>
    </citation>
    <scope>NUCLEOTIDE SEQUENCE [LARGE SCALE GENOMIC DNA]</scope>
    <source>
        <strain evidence="7 8">DSM 21352</strain>
    </source>
</reference>
<dbReference type="RefSeq" id="WP_114801513.1">
    <property type="nucleotide sequence ID" value="NZ_QQAV01000001.1"/>
</dbReference>
<dbReference type="InterPro" id="IPR028081">
    <property type="entry name" value="Leu-bd"/>
</dbReference>
<dbReference type="InterPro" id="IPR000709">
    <property type="entry name" value="Leu_Ile_Val-bd"/>
</dbReference>
<dbReference type="InterPro" id="IPR028082">
    <property type="entry name" value="Peripla_BP_I"/>
</dbReference>
<keyword evidence="3 5" id="KW-0732">Signal</keyword>
<sequence>MHSSNPSISRRAATAVAAALVATGAALPLAAWAQGKEPVKVGLVSSKSGVFAQQGEEVMRAVKFAADEANAKGGVDGRKVEVAEADDEGTPDAGRRVAEKLAREGNNLLIGSIPSSISLAIAQNLDRWDAAYFVVASKSDKLTGDTCKPRSFRTNHSDAMDIAMINEWAKDLKENSFAVLAADYVWGRDSGESFKKAVEANGKKVPLSLYVPLGTKDFSPYIAQLKSSGVEAIWVAETGRDAIAFVKQAEEFGLIPKTKLIGHALIQNFMINATGKALEGTPGNTAYTATIDNPRNKAFVTAWKAKFNRVPTDNEGQAYNGMQVMFDGVKKAGSVKPADVAKALRGAQLDTIYGSVTMRAADNQLLLPNYVARAKTVDGAIVPVIEHVFPPSIVPAPSPACKM</sequence>
<keyword evidence="2" id="KW-0813">Transport</keyword>
<evidence type="ECO:0000256" key="2">
    <source>
        <dbReference type="ARBA" id="ARBA00022448"/>
    </source>
</evidence>
<dbReference type="Gene3D" id="3.40.50.2300">
    <property type="match status" value="2"/>
</dbReference>
<evidence type="ECO:0000313" key="8">
    <source>
        <dbReference type="Proteomes" id="UP000255265"/>
    </source>
</evidence>
<feature type="chain" id="PRO_5016794499" evidence="5">
    <location>
        <begin position="34"/>
        <end position="403"/>
    </location>
</feature>
<proteinExistence type="inferred from homology"/>
<evidence type="ECO:0000256" key="1">
    <source>
        <dbReference type="ARBA" id="ARBA00010062"/>
    </source>
</evidence>
<feature type="signal peptide" evidence="5">
    <location>
        <begin position="1"/>
        <end position="33"/>
    </location>
</feature>
<name>A0A370FLU2_9BURK</name>
<dbReference type="GO" id="GO:0006865">
    <property type="term" value="P:amino acid transport"/>
    <property type="evidence" value="ECO:0007669"/>
    <property type="project" value="UniProtKB-KW"/>
</dbReference>
<evidence type="ECO:0000256" key="3">
    <source>
        <dbReference type="ARBA" id="ARBA00022729"/>
    </source>
</evidence>
<dbReference type="InterPro" id="IPR051010">
    <property type="entry name" value="BCAA_transport"/>
</dbReference>
<feature type="domain" description="Leucine-binding protein" evidence="6">
    <location>
        <begin position="38"/>
        <end position="375"/>
    </location>
</feature>
<comment type="caution">
    <text evidence="7">The sequence shown here is derived from an EMBL/GenBank/DDBJ whole genome shotgun (WGS) entry which is preliminary data.</text>
</comment>
<evidence type="ECO:0000256" key="5">
    <source>
        <dbReference type="SAM" id="SignalP"/>
    </source>
</evidence>
<dbReference type="PANTHER" id="PTHR30483">
    <property type="entry name" value="LEUCINE-SPECIFIC-BINDING PROTEIN"/>
    <property type="match status" value="1"/>
</dbReference>
<evidence type="ECO:0000313" key="7">
    <source>
        <dbReference type="EMBL" id="RDI28657.1"/>
    </source>
</evidence>
<dbReference type="SUPFAM" id="SSF53822">
    <property type="entry name" value="Periplasmic binding protein-like I"/>
    <property type="match status" value="1"/>
</dbReference>
<dbReference type="Proteomes" id="UP000255265">
    <property type="component" value="Unassembled WGS sequence"/>
</dbReference>